<sequence>MTDKMSDTPCFKYKVPRSIATEKMFMAIKEEGHRFQMLAGILQNPDALLTEDDLEQFGTEIDSHILSLTVLKEEVQTYLRNSPASEEDLRAYLAMQAKYK</sequence>
<evidence type="ECO:0000313" key="1">
    <source>
        <dbReference type="EMBL" id="TPG59916.1"/>
    </source>
</evidence>
<organism evidence="1 2">
    <name type="scientific">Ewingella americana</name>
    <dbReference type="NCBI Taxonomy" id="41202"/>
    <lineage>
        <taxon>Bacteria</taxon>
        <taxon>Pseudomonadati</taxon>
        <taxon>Pseudomonadota</taxon>
        <taxon>Gammaproteobacteria</taxon>
        <taxon>Enterobacterales</taxon>
        <taxon>Yersiniaceae</taxon>
        <taxon>Ewingella</taxon>
    </lineage>
</organism>
<protein>
    <submittedName>
        <fullName evidence="1">Uncharacterized protein</fullName>
    </submittedName>
</protein>
<dbReference type="EMBL" id="RCZD01000008">
    <property type="protein sequence ID" value="TPG59916.1"/>
    <property type="molecule type" value="Genomic_DNA"/>
</dbReference>
<gene>
    <name evidence="1" type="ORF">EAH77_15225</name>
</gene>
<reference evidence="1 2" key="1">
    <citation type="journal article" date="2019" name="Environ. Microbiol.">
        <title>Species interactions and distinct microbial communities in high Arctic permafrost affected cryosols are associated with the CH4 and CO2 gas fluxes.</title>
        <authorList>
            <person name="Altshuler I."/>
            <person name="Hamel J."/>
            <person name="Turney S."/>
            <person name="Magnuson E."/>
            <person name="Levesque R."/>
            <person name="Greer C."/>
            <person name="Whyte L.G."/>
        </authorList>
    </citation>
    <scope>NUCLEOTIDE SEQUENCE [LARGE SCALE GENOMIC DNA]</scope>
    <source>
        <strain evidence="1 2">E4</strain>
    </source>
</reference>
<comment type="caution">
    <text evidence="1">The sequence shown here is derived from an EMBL/GenBank/DDBJ whole genome shotgun (WGS) entry which is preliminary data.</text>
</comment>
<dbReference type="RefSeq" id="WP_140473644.1">
    <property type="nucleotide sequence ID" value="NZ_RCZD01000008.1"/>
</dbReference>
<keyword evidence="2" id="KW-1185">Reference proteome</keyword>
<proteinExistence type="predicted"/>
<accession>A0A502GFZ5</accession>
<dbReference type="Proteomes" id="UP000317663">
    <property type="component" value="Unassembled WGS sequence"/>
</dbReference>
<dbReference type="AlphaFoldDB" id="A0A502GFZ5"/>
<evidence type="ECO:0000313" key="2">
    <source>
        <dbReference type="Proteomes" id="UP000317663"/>
    </source>
</evidence>
<name>A0A502GFZ5_9GAMM</name>